<proteinExistence type="predicted"/>
<dbReference type="GeneID" id="85197724"/>
<feature type="transmembrane region" description="Helical" evidence="1">
    <location>
        <begin position="34"/>
        <end position="56"/>
    </location>
</feature>
<evidence type="ECO:0000256" key="1">
    <source>
        <dbReference type="SAM" id="Phobius"/>
    </source>
</evidence>
<name>A0AA96V9G7_9EURY</name>
<dbReference type="EMBL" id="CP131062">
    <property type="protein sequence ID" value="WNY29039.1"/>
    <property type="molecule type" value="Genomic_DNA"/>
</dbReference>
<feature type="transmembrane region" description="Helical" evidence="1">
    <location>
        <begin position="9"/>
        <end position="28"/>
    </location>
</feature>
<feature type="transmembrane region" description="Helical" evidence="1">
    <location>
        <begin position="63"/>
        <end position="81"/>
    </location>
</feature>
<sequence>MEIKKESKISAAIFLILVAVGFAVNYYFEIVAEGFSYFSLGIIIIVPVLIAFAYSGLKYSTKWMTGAIAFSIILYAMYLFGADWPNWIQMLVILMSGVYLIGMAYLKSKAEKEFGQTE</sequence>
<dbReference type="Proteomes" id="UP001302662">
    <property type="component" value="Chromosome"/>
</dbReference>
<reference evidence="2 3" key="1">
    <citation type="submission" date="2023-07" db="EMBL/GenBank/DDBJ databases">
        <title>Closed genome sequence of Methanimicrococcus sp. Es2.</title>
        <authorList>
            <person name="Protasov E."/>
            <person name="Platt K."/>
            <person name="Reeh H."/>
            <person name="Poehlein A."/>
            <person name="Daniel R."/>
            <person name="Brune A."/>
        </authorList>
    </citation>
    <scope>NUCLEOTIDE SEQUENCE [LARGE SCALE GENOMIC DNA]</scope>
    <source>
        <strain evidence="2 3">Es2</strain>
    </source>
</reference>
<dbReference type="AlphaFoldDB" id="A0AA96V9G7"/>
<keyword evidence="1" id="KW-0472">Membrane</keyword>
<keyword evidence="3" id="KW-1185">Reference proteome</keyword>
<accession>A0AA96V9G7</accession>
<evidence type="ECO:0000313" key="2">
    <source>
        <dbReference type="EMBL" id="WNY29039.1"/>
    </source>
</evidence>
<organism evidence="2 3">
    <name type="scientific">Methanimicrococcus stummii</name>
    <dbReference type="NCBI Taxonomy" id="3028294"/>
    <lineage>
        <taxon>Archaea</taxon>
        <taxon>Methanobacteriati</taxon>
        <taxon>Methanobacteriota</taxon>
        <taxon>Stenosarchaea group</taxon>
        <taxon>Methanomicrobia</taxon>
        <taxon>Methanosarcinales</taxon>
        <taxon>Methanosarcinaceae</taxon>
        <taxon>Methanimicrococcus</taxon>
    </lineage>
</organism>
<protein>
    <recommendedName>
        <fullName evidence="4">DUF2069 domain-containing protein</fullName>
    </recommendedName>
</protein>
<dbReference type="KEGG" id="mees:MmiEs2_12530"/>
<keyword evidence="1" id="KW-1133">Transmembrane helix</keyword>
<evidence type="ECO:0000313" key="3">
    <source>
        <dbReference type="Proteomes" id="UP001302662"/>
    </source>
</evidence>
<keyword evidence="1" id="KW-0812">Transmembrane</keyword>
<dbReference type="RefSeq" id="WP_316559038.1">
    <property type="nucleotide sequence ID" value="NZ_CP131062.1"/>
</dbReference>
<evidence type="ECO:0008006" key="4">
    <source>
        <dbReference type="Google" id="ProtNLM"/>
    </source>
</evidence>
<feature type="transmembrane region" description="Helical" evidence="1">
    <location>
        <begin position="87"/>
        <end position="106"/>
    </location>
</feature>
<gene>
    <name evidence="2" type="ORF">MmiEs2_12530</name>
</gene>